<keyword evidence="1" id="KW-0479">Metal-binding</keyword>
<dbReference type="GO" id="GO:0016832">
    <property type="term" value="F:aldehyde-lyase activity"/>
    <property type="evidence" value="ECO:0007669"/>
    <property type="project" value="TreeGrafter"/>
</dbReference>
<dbReference type="Pfam" id="PF00596">
    <property type="entry name" value="Aldolase_II"/>
    <property type="match status" value="1"/>
</dbReference>
<sequence length="233" mass="24263">MNETMLRDLALANRLLARDGIVDDFGHVALRDPGDPSRFWLSRALPPNRVAPSDLRRHGPDGACEDPAVAAYSEAVLHARLFAARPDVQVSIHHHARPLLPFTLPGAPALRPVFHTGAVAGWDIPVWDSAPFGAGGMLVDTVEKADSLAAGLGTARAALLRAHGAVVVGPDIATAVMIAIYMAENAAVALAAGATARPVPSLSPGEAAETARRLLTPGTVARVWAGRTAGLEV</sequence>
<dbReference type="Proteomes" id="UP000317078">
    <property type="component" value="Unassembled WGS sequence"/>
</dbReference>
<dbReference type="InterPro" id="IPR050197">
    <property type="entry name" value="Aldolase_class_II_sugar_metab"/>
</dbReference>
<dbReference type="PANTHER" id="PTHR22789:SF0">
    <property type="entry name" value="3-OXO-TETRONATE 4-PHOSPHATE DECARBOXYLASE-RELATED"/>
    <property type="match status" value="1"/>
</dbReference>
<evidence type="ECO:0000259" key="3">
    <source>
        <dbReference type="SMART" id="SM01007"/>
    </source>
</evidence>
<dbReference type="InterPro" id="IPR036409">
    <property type="entry name" value="Aldolase_II/adducin_N_sf"/>
</dbReference>
<protein>
    <submittedName>
        <fullName evidence="4">Class II aldolase/adducin family protein</fullName>
    </submittedName>
</protein>
<organism evidence="4 5">
    <name type="scientific">Muricoccus nepalensis</name>
    <dbReference type="NCBI Taxonomy" id="1854500"/>
    <lineage>
        <taxon>Bacteria</taxon>
        <taxon>Pseudomonadati</taxon>
        <taxon>Pseudomonadota</taxon>
        <taxon>Alphaproteobacteria</taxon>
        <taxon>Acetobacterales</taxon>
        <taxon>Roseomonadaceae</taxon>
        <taxon>Muricoccus</taxon>
    </lineage>
</organism>
<feature type="domain" description="Class II aldolase/adducin N-terminal" evidence="3">
    <location>
        <begin position="7"/>
        <end position="190"/>
    </location>
</feature>
<keyword evidence="5" id="KW-1185">Reference proteome</keyword>
<dbReference type="GO" id="GO:0005829">
    <property type="term" value="C:cytosol"/>
    <property type="evidence" value="ECO:0007669"/>
    <property type="project" value="TreeGrafter"/>
</dbReference>
<evidence type="ECO:0000313" key="4">
    <source>
        <dbReference type="EMBL" id="TPG44192.1"/>
    </source>
</evidence>
<dbReference type="EMBL" id="RCZP01000058">
    <property type="protein sequence ID" value="TPG44192.1"/>
    <property type="molecule type" value="Genomic_DNA"/>
</dbReference>
<dbReference type="GO" id="GO:0019323">
    <property type="term" value="P:pentose catabolic process"/>
    <property type="evidence" value="ECO:0007669"/>
    <property type="project" value="TreeGrafter"/>
</dbReference>
<name>A0A502F466_9PROT</name>
<gene>
    <name evidence="4" type="ORF">EAH89_27860</name>
</gene>
<dbReference type="Gene3D" id="3.40.225.10">
    <property type="entry name" value="Class II aldolase/adducin N-terminal domain"/>
    <property type="match status" value="1"/>
</dbReference>
<proteinExistence type="predicted"/>
<evidence type="ECO:0000313" key="5">
    <source>
        <dbReference type="Proteomes" id="UP000317078"/>
    </source>
</evidence>
<dbReference type="RefSeq" id="WP_140886996.1">
    <property type="nucleotide sequence ID" value="NZ_RCZP01000058.1"/>
</dbReference>
<comment type="caution">
    <text evidence="4">The sequence shown here is derived from an EMBL/GenBank/DDBJ whole genome shotgun (WGS) entry which is preliminary data.</text>
</comment>
<dbReference type="SMART" id="SM01007">
    <property type="entry name" value="Aldolase_II"/>
    <property type="match status" value="1"/>
</dbReference>
<dbReference type="PANTHER" id="PTHR22789">
    <property type="entry name" value="FUCULOSE PHOSPHATE ALDOLASE"/>
    <property type="match status" value="1"/>
</dbReference>
<reference evidence="4 5" key="1">
    <citation type="journal article" date="2019" name="Environ. Microbiol.">
        <title>Species interactions and distinct microbial communities in high Arctic permafrost affected cryosols are associated with the CH4 and CO2 gas fluxes.</title>
        <authorList>
            <person name="Altshuler I."/>
            <person name="Hamel J."/>
            <person name="Turney S."/>
            <person name="Magnuson E."/>
            <person name="Levesque R."/>
            <person name="Greer C."/>
            <person name="Whyte L.G."/>
        </authorList>
    </citation>
    <scope>NUCLEOTIDE SEQUENCE [LARGE SCALE GENOMIC DNA]</scope>
    <source>
        <strain evidence="4 5">S9.3B</strain>
    </source>
</reference>
<dbReference type="AlphaFoldDB" id="A0A502F466"/>
<dbReference type="InterPro" id="IPR001303">
    <property type="entry name" value="Aldolase_II/adducin_N"/>
</dbReference>
<dbReference type="SUPFAM" id="SSF53639">
    <property type="entry name" value="AraD/HMP-PK domain-like"/>
    <property type="match status" value="1"/>
</dbReference>
<accession>A0A502F466</accession>
<dbReference type="OrthoDB" id="5291399at2"/>
<evidence type="ECO:0000256" key="2">
    <source>
        <dbReference type="ARBA" id="ARBA00023239"/>
    </source>
</evidence>
<keyword evidence="2" id="KW-0456">Lyase</keyword>
<evidence type="ECO:0000256" key="1">
    <source>
        <dbReference type="ARBA" id="ARBA00022723"/>
    </source>
</evidence>
<dbReference type="GO" id="GO:0046872">
    <property type="term" value="F:metal ion binding"/>
    <property type="evidence" value="ECO:0007669"/>
    <property type="project" value="UniProtKB-KW"/>
</dbReference>